<comment type="caution">
    <text evidence="2">The sequence shown here is derived from an EMBL/GenBank/DDBJ whole genome shotgun (WGS) entry which is preliminary data.</text>
</comment>
<accession>A0A645C8Y3</accession>
<name>A0A645C8Y3_9ZZZZ</name>
<organism evidence="2">
    <name type="scientific">bioreactor metagenome</name>
    <dbReference type="NCBI Taxonomy" id="1076179"/>
    <lineage>
        <taxon>unclassified sequences</taxon>
        <taxon>metagenomes</taxon>
        <taxon>ecological metagenomes</taxon>
    </lineage>
</organism>
<dbReference type="AlphaFoldDB" id="A0A645C8Y3"/>
<reference evidence="2" key="1">
    <citation type="submission" date="2019-08" db="EMBL/GenBank/DDBJ databases">
        <authorList>
            <person name="Kucharzyk K."/>
            <person name="Murdoch R.W."/>
            <person name="Higgins S."/>
            <person name="Loffler F."/>
        </authorList>
    </citation>
    <scope>NUCLEOTIDE SEQUENCE</scope>
</reference>
<feature type="region of interest" description="Disordered" evidence="1">
    <location>
        <begin position="22"/>
        <end position="58"/>
    </location>
</feature>
<feature type="compositionally biased region" description="Basic and acidic residues" evidence="1">
    <location>
        <begin position="25"/>
        <end position="34"/>
    </location>
</feature>
<evidence type="ECO:0000313" key="2">
    <source>
        <dbReference type="EMBL" id="MPM71514.1"/>
    </source>
</evidence>
<sequence>MDSSAKFLDFRHGKVTIKGCGKIPGRGDEARFEHPGNAGAGQLKKPVADDPAGGGKTGAFVAHAGDGDRSGTDLRVAIVVAIAEMQ</sequence>
<evidence type="ECO:0000256" key="1">
    <source>
        <dbReference type="SAM" id="MobiDB-lite"/>
    </source>
</evidence>
<gene>
    <name evidence="2" type="ORF">SDC9_118479</name>
</gene>
<dbReference type="EMBL" id="VSSQ01024163">
    <property type="protein sequence ID" value="MPM71514.1"/>
    <property type="molecule type" value="Genomic_DNA"/>
</dbReference>
<protein>
    <submittedName>
        <fullName evidence="2">Uncharacterized protein</fullName>
    </submittedName>
</protein>
<proteinExistence type="predicted"/>